<feature type="region of interest" description="Disordered" evidence="1">
    <location>
        <begin position="1"/>
        <end position="77"/>
    </location>
</feature>
<proteinExistence type="predicted"/>
<evidence type="ECO:0000256" key="1">
    <source>
        <dbReference type="SAM" id="MobiDB-lite"/>
    </source>
</evidence>
<feature type="region of interest" description="Disordered" evidence="1">
    <location>
        <begin position="204"/>
        <end position="225"/>
    </location>
</feature>
<evidence type="ECO:0000313" key="3">
    <source>
        <dbReference type="Proteomes" id="UP000574690"/>
    </source>
</evidence>
<sequence length="225" mass="24414">MPRKRKTQLPKRNADTVVGAALKDSDTLRPAKGGDFSGKAPDAPGPAPKPKPDPVPDRPEFVPGPGERPILNPPAGFKDRADFERFAERVNKGLHDAGYDDAKVMLQGSAPDGKSYNPDKPNRFFDGDGKMSDYDLTVESNKLVDAAKDGGLPLRSGGRRTAAIEKNKDLDKVGLRDLHRELREMAGGRKLSFMAYRDAQEAVDRGASPTVSLTPPYGYMPKTGK</sequence>
<dbReference type="AlphaFoldDB" id="A0A850C9C7"/>
<dbReference type="EMBL" id="JABFXE010000413">
    <property type="protein sequence ID" value="NUQ88747.1"/>
    <property type="molecule type" value="Genomic_DNA"/>
</dbReference>
<name>A0A850C9C7_9ACTN</name>
<accession>A0A850C9C7</accession>
<organism evidence="2 3">
    <name type="scientific">Glycomyces artemisiae</name>
    <dbReference type="NCBI Taxonomy" id="1076443"/>
    <lineage>
        <taxon>Bacteria</taxon>
        <taxon>Bacillati</taxon>
        <taxon>Actinomycetota</taxon>
        <taxon>Actinomycetes</taxon>
        <taxon>Glycomycetales</taxon>
        <taxon>Glycomycetaceae</taxon>
        <taxon>Glycomyces</taxon>
    </lineage>
</organism>
<feature type="region of interest" description="Disordered" evidence="1">
    <location>
        <begin position="109"/>
        <end position="128"/>
    </location>
</feature>
<gene>
    <name evidence="2" type="ORF">HOQ43_09830</name>
</gene>
<protein>
    <submittedName>
        <fullName evidence="2">Uncharacterized protein</fullName>
    </submittedName>
</protein>
<evidence type="ECO:0000313" key="2">
    <source>
        <dbReference type="EMBL" id="NUQ88747.1"/>
    </source>
</evidence>
<dbReference type="Proteomes" id="UP000574690">
    <property type="component" value="Unassembled WGS sequence"/>
</dbReference>
<reference evidence="2 3" key="1">
    <citation type="submission" date="2020-05" db="EMBL/GenBank/DDBJ databases">
        <title>DNA-SIP metagenomic assembled genomes.</title>
        <authorList>
            <person name="Yu J."/>
        </authorList>
    </citation>
    <scope>NUCLEOTIDE SEQUENCE [LARGE SCALE GENOMIC DNA]</scope>
    <source>
        <strain evidence="2">Bin5.27</strain>
    </source>
</reference>
<feature type="compositionally biased region" description="Basic and acidic residues" evidence="1">
    <location>
        <begin position="50"/>
        <end position="60"/>
    </location>
</feature>
<comment type="caution">
    <text evidence="2">The sequence shown here is derived from an EMBL/GenBank/DDBJ whole genome shotgun (WGS) entry which is preliminary data.</text>
</comment>